<dbReference type="Proteomes" id="UP000596202">
    <property type="component" value="Chromosome"/>
</dbReference>
<proteinExistence type="predicted"/>
<evidence type="ECO:0000313" key="2">
    <source>
        <dbReference type="Proteomes" id="UP000596202"/>
    </source>
</evidence>
<organism evidence="1 2">
    <name type="scientific">Myroides odoratus</name>
    <name type="common">Flavobacterium odoratum</name>
    <dbReference type="NCBI Taxonomy" id="256"/>
    <lineage>
        <taxon>Bacteria</taxon>
        <taxon>Pseudomonadati</taxon>
        <taxon>Bacteroidota</taxon>
        <taxon>Flavobacteriia</taxon>
        <taxon>Flavobacteriales</taxon>
        <taxon>Flavobacteriaceae</taxon>
        <taxon>Myroides</taxon>
    </lineage>
</organism>
<dbReference type="OrthoDB" id="1346030at2"/>
<dbReference type="EMBL" id="CP068108">
    <property type="protein sequence ID" value="QQU01218.1"/>
    <property type="molecule type" value="Genomic_DNA"/>
</dbReference>
<accession>A0A9Q7E9T1</accession>
<name>A0A9Q7E9T1_MYROD</name>
<dbReference type="GeneID" id="93527110"/>
<sequence length="298" mass="35003">MRNITIVSIIILVLFCYPSFAQIKGIDQYENHIEAARTFKIEQKYNEAIKEYELGISALDKHNTSTPFFEAAACALQIQKEDLAAHYIREGIRKGGAPLFYLNAYEGFTQAFKQTGLWKEIIKSYPQLRKEYFAFYVADMDLYLLLEQMIVEDQLIRTMSNTETVVNDEKLSAFFASEMLRIDDKNIQKLMKITKDHGWQHEAWILLWHQRGTYKEKNEVWEFFIPLIDKEIAEGTIEKSFWCIFEDSKALRENNHTLYGMLPGKVDNRVNERRKLVNLPPLSQQEIDQANKDEITFF</sequence>
<dbReference type="AlphaFoldDB" id="A0A9Q7E9T1"/>
<dbReference type="RefSeq" id="WP_002991620.1">
    <property type="nucleotide sequence ID" value="NZ_CP068108.1"/>
</dbReference>
<protein>
    <submittedName>
        <fullName evidence="1">Uncharacterized protein</fullName>
    </submittedName>
</protein>
<reference evidence="1 2" key="1">
    <citation type="submission" date="2021-01" db="EMBL/GenBank/DDBJ databases">
        <title>FDA dAtabase for Regulatory Grade micrObial Sequences (FDA-ARGOS): Supporting development and validation of Infectious Disease Dx tests.</title>
        <authorList>
            <person name="Sproer C."/>
            <person name="Gronow S."/>
            <person name="Severitt S."/>
            <person name="Schroder I."/>
            <person name="Tallon L."/>
            <person name="Sadzewicz L."/>
            <person name="Zhao X."/>
            <person name="Boylan J."/>
            <person name="Ott S."/>
            <person name="Bowen H."/>
            <person name="Vavikolanu K."/>
            <person name="Mehta A."/>
            <person name="Aluvathingal J."/>
            <person name="Nadendla S."/>
            <person name="Lowell S."/>
            <person name="Myers T."/>
            <person name="Yan Y."/>
            <person name="Sichtig H."/>
        </authorList>
    </citation>
    <scope>NUCLEOTIDE SEQUENCE [LARGE SCALE GENOMIC DNA]</scope>
    <source>
        <strain evidence="1 2">FDAARGOS_1131</strain>
    </source>
</reference>
<gene>
    <name evidence="1" type="ORF">I6I88_05560</name>
</gene>
<evidence type="ECO:0000313" key="1">
    <source>
        <dbReference type="EMBL" id="QQU01218.1"/>
    </source>
</evidence>